<dbReference type="GO" id="GO:0000976">
    <property type="term" value="F:transcription cis-regulatory region binding"/>
    <property type="evidence" value="ECO:0007669"/>
    <property type="project" value="TreeGrafter"/>
</dbReference>
<evidence type="ECO:0000256" key="1">
    <source>
        <dbReference type="ARBA" id="ARBA00023015"/>
    </source>
</evidence>
<accession>A0A5B8YBW2</accession>
<dbReference type="AlphaFoldDB" id="A0A4Y6Q0V7"/>
<accession>A0A4Y6Q0V7</accession>
<dbReference type="PRINTS" id="PR00455">
    <property type="entry name" value="HTHTETR"/>
</dbReference>
<dbReference type="EMBL" id="CP041186">
    <property type="protein sequence ID" value="QDG54211.1"/>
    <property type="molecule type" value="Genomic_DNA"/>
</dbReference>
<dbReference type="Pfam" id="PF00440">
    <property type="entry name" value="TetR_N"/>
    <property type="match status" value="1"/>
</dbReference>
<dbReference type="PROSITE" id="PS01081">
    <property type="entry name" value="HTH_TETR_1"/>
    <property type="match status" value="1"/>
</dbReference>
<sequence length="206" mass="23317">MARTPSITDEEILQAARDVFFESGLSATTAEIARRAGISEGTIFRRFPTKHELFMAAMGISPRPTWIALTEEFQESGGDDVRTNLTRLAHEMLAFFEELIPKMSMVMADGSARAEMFERMAEPPPVRGLKALAKYLQSEQRRGRVRRCDTEIAARMFLGSIQNYAFFEFCGFNDFLPMPQQTFVRGVVDNLLRGIEQAPPSEQHED</sequence>
<evidence type="ECO:0000313" key="7">
    <source>
        <dbReference type="Proteomes" id="UP000315995"/>
    </source>
</evidence>
<dbReference type="InterPro" id="IPR001647">
    <property type="entry name" value="HTH_TetR"/>
</dbReference>
<keyword evidence="3" id="KW-0804">Transcription</keyword>
<dbReference type="Gene3D" id="1.10.357.10">
    <property type="entry name" value="Tetracycline Repressor, domain 2"/>
    <property type="match status" value="1"/>
</dbReference>
<dbReference type="InterPro" id="IPR050109">
    <property type="entry name" value="HTH-type_TetR-like_transc_reg"/>
</dbReference>
<keyword evidence="7" id="KW-1185">Reference proteome</keyword>
<evidence type="ECO:0000259" key="5">
    <source>
        <dbReference type="PROSITE" id="PS50977"/>
    </source>
</evidence>
<keyword evidence="2 4" id="KW-0238">DNA-binding</keyword>
<dbReference type="InterPro" id="IPR039536">
    <property type="entry name" value="TetR_C_Proteobacteria"/>
</dbReference>
<dbReference type="SUPFAM" id="SSF46689">
    <property type="entry name" value="Homeodomain-like"/>
    <property type="match status" value="1"/>
</dbReference>
<dbReference type="InterPro" id="IPR023772">
    <property type="entry name" value="DNA-bd_HTH_TetR-type_CS"/>
</dbReference>
<protein>
    <submittedName>
        <fullName evidence="6">TetR/AcrR family transcriptional regulator</fullName>
    </submittedName>
</protein>
<name>A0A4Y6Q0V7_PERCE</name>
<evidence type="ECO:0000256" key="2">
    <source>
        <dbReference type="ARBA" id="ARBA00023125"/>
    </source>
</evidence>
<gene>
    <name evidence="6" type="ORF">FIV42_26750</name>
</gene>
<dbReference type="OrthoDB" id="5394806at2"/>
<dbReference type="InterPro" id="IPR036271">
    <property type="entry name" value="Tet_transcr_reg_TetR-rel_C_sf"/>
</dbReference>
<dbReference type="PANTHER" id="PTHR30055">
    <property type="entry name" value="HTH-TYPE TRANSCRIPTIONAL REGULATOR RUTR"/>
    <property type="match status" value="1"/>
</dbReference>
<feature type="domain" description="HTH tetR-type" evidence="5">
    <location>
        <begin position="6"/>
        <end position="65"/>
    </location>
</feature>
<dbReference type="InterPro" id="IPR009057">
    <property type="entry name" value="Homeodomain-like_sf"/>
</dbReference>
<evidence type="ECO:0000256" key="4">
    <source>
        <dbReference type="PROSITE-ProRule" id="PRU00335"/>
    </source>
</evidence>
<evidence type="ECO:0000256" key="3">
    <source>
        <dbReference type="ARBA" id="ARBA00023163"/>
    </source>
</evidence>
<dbReference type="GO" id="GO:0003700">
    <property type="term" value="F:DNA-binding transcription factor activity"/>
    <property type="evidence" value="ECO:0007669"/>
    <property type="project" value="TreeGrafter"/>
</dbReference>
<dbReference type="SUPFAM" id="SSF48498">
    <property type="entry name" value="Tetracyclin repressor-like, C-terminal domain"/>
    <property type="match status" value="1"/>
</dbReference>
<dbReference type="Proteomes" id="UP000315995">
    <property type="component" value="Chromosome"/>
</dbReference>
<evidence type="ECO:0000313" key="6">
    <source>
        <dbReference type="EMBL" id="QDG54211.1"/>
    </source>
</evidence>
<proteinExistence type="predicted"/>
<organism evidence="6 7">
    <name type="scientific">Persicimonas caeni</name>
    <dbReference type="NCBI Taxonomy" id="2292766"/>
    <lineage>
        <taxon>Bacteria</taxon>
        <taxon>Deltaproteobacteria</taxon>
        <taxon>Bradymonadales</taxon>
        <taxon>Bradymonadaceae</taxon>
        <taxon>Persicimonas</taxon>
    </lineage>
</organism>
<dbReference type="Pfam" id="PF14246">
    <property type="entry name" value="TetR_C_7"/>
    <property type="match status" value="1"/>
</dbReference>
<dbReference type="RefSeq" id="WP_141200655.1">
    <property type="nucleotide sequence ID" value="NZ_CP041186.1"/>
</dbReference>
<feature type="DNA-binding region" description="H-T-H motif" evidence="4">
    <location>
        <begin position="28"/>
        <end position="47"/>
    </location>
</feature>
<reference evidence="6 7" key="1">
    <citation type="submission" date="2019-06" db="EMBL/GenBank/DDBJ databases">
        <title>Persicimonas caeni gen. nov., sp. nov., a predatory bacterium isolated from solar saltern.</title>
        <authorList>
            <person name="Wang S."/>
        </authorList>
    </citation>
    <scope>NUCLEOTIDE SEQUENCE [LARGE SCALE GENOMIC DNA]</scope>
    <source>
        <strain evidence="6 7">YN101</strain>
    </source>
</reference>
<dbReference type="PANTHER" id="PTHR30055:SF238">
    <property type="entry name" value="MYCOFACTOCIN BIOSYNTHESIS TRANSCRIPTIONAL REGULATOR MFTR-RELATED"/>
    <property type="match status" value="1"/>
</dbReference>
<dbReference type="PROSITE" id="PS50977">
    <property type="entry name" value="HTH_TETR_2"/>
    <property type="match status" value="1"/>
</dbReference>
<keyword evidence="1" id="KW-0805">Transcription regulation</keyword>